<reference evidence="2 3" key="1">
    <citation type="submission" date="2017-02" db="EMBL/GenBank/DDBJ databases">
        <authorList>
            <person name="Peterson S.W."/>
        </authorList>
    </citation>
    <scope>NUCLEOTIDE SEQUENCE [LARGE SCALE GENOMIC DNA]</scope>
    <source>
        <strain evidence="2 3">DSM 18108</strain>
    </source>
</reference>
<feature type="chain" id="PRO_5012707734" evidence="1">
    <location>
        <begin position="24"/>
        <end position="247"/>
    </location>
</feature>
<organism evidence="2 3">
    <name type="scientific">Chitinophaga ginsengisegetis</name>
    <dbReference type="NCBI Taxonomy" id="393003"/>
    <lineage>
        <taxon>Bacteria</taxon>
        <taxon>Pseudomonadati</taxon>
        <taxon>Bacteroidota</taxon>
        <taxon>Chitinophagia</taxon>
        <taxon>Chitinophagales</taxon>
        <taxon>Chitinophagaceae</taxon>
        <taxon>Chitinophaga</taxon>
    </lineage>
</organism>
<evidence type="ECO:0000313" key="3">
    <source>
        <dbReference type="Proteomes" id="UP000190166"/>
    </source>
</evidence>
<feature type="signal peptide" evidence="1">
    <location>
        <begin position="1"/>
        <end position="23"/>
    </location>
</feature>
<dbReference type="RefSeq" id="WP_079467518.1">
    <property type="nucleotide sequence ID" value="NZ_FUZZ01000001.1"/>
</dbReference>
<keyword evidence="3" id="KW-1185">Reference proteome</keyword>
<dbReference type="Proteomes" id="UP000190166">
    <property type="component" value="Unassembled WGS sequence"/>
</dbReference>
<sequence>MLNQFIKALPVLFLTAASVDTSAQDNDFEQLSKIAKDTGINFPLNYKISRPRLEYPHWDNDFDIYYNFLTPTLRKTQAALSFTQNGVVTSVTANSIIPHAQLDTTTIVDDPKKFIGTWRMMNVRSIRYNDSVYLPTKTYYRLPDVLLADQSKDEAFAVISDNHFKLYVKETGKSAFKKMISAKYSIENRRFMMMYKLAKASAGVSQIGIDEKGYLVLNSPRVVEEVKKGVYFSYYTVIEQYIFEKIK</sequence>
<dbReference type="EMBL" id="FUZZ01000001">
    <property type="protein sequence ID" value="SKC94952.1"/>
    <property type="molecule type" value="Genomic_DNA"/>
</dbReference>
<proteinExistence type="predicted"/>
<keyword evidence="1" id="KW-0732">Signal</keyword>
<protein>
    <submittedName>
        <fullName evidence="2">Uncharacterized protein</fullName>
    </submittedName>
</protein>
<accession>A0A1T5N3A4</accession>
<gene>
    <name evidence="2" type="ORF">SAMN05660461_0160</name>
</gene>
<evidence type="ECO:0000256" key="1">
    <source>
        <dbReference type="SAM" id="SignalP"/>
    </source>
</evidence>
<evidence type="ECO:0000313" key="2">
    <source>
        <dbReference type="EMBL" id="SKC94952.1"/>
    </source>
</evidence>
<name>A0A1T5N3A4_9BACT</name>
<dbReference type="AlphaFoldDB" id="A0A1T5N3A4"/>